<protein>
    <submittedName>
        <fullName evidence="1">Uncharacterized protein</fullName>
    </submittedName>
</protein>
<accession>A0A1Y2GZH4</accession>
<sequence length="243" mass="27926">MREEEEEKEHASMVHDNCKKHASLFHKTVTAPPDSAEDYYNVHNITDIKKNNKRYCVNSWPKFQSWHQPDYCHSLSLWRSRRTEASMLDLTLHLTMSTSNKTTFLVLDVHPSVAAKELSMFLGLGPDGAVSLHESSDLEASIAFRVSVPSLDVAMPIFRRHNFSELKGRRIRMAFWPPSVYNRIPGIQIEAEKSCPLWKIYNFFQRFGIVVSDLPPNAISTISPSLQMMEHIQPIMHSPRATF</sequence>
<dbReference type="RefSeq" id="XP_021885411.1">
    <property type="nucleotide sequence ID" value="XM_022019440.1"/>
</dbReference>
<dbReference type="InParanoid" id="A0A1Y2GZH4"/>
<proteinExistence type="predicted"/>
<organism evidence="1 2">
    <name type="scientific">Lobosporangium transversale</name>
    <dbReference type="NCBI Taxonomy" id="64571"/>
    <lineage>
        <taxon>Eukaryota</taxon>
        <taxon>Fungi</taxon>
        <taxon>Fungi incertae sedis</taxon>
        <taxon>Mucoromycota</taxon>
        <taxon>Mortierellomycotina</taxon>
        <taxon>Mortierellomycetes</taxon>
        <taxon>Mortierellales</taxon>
        <taxon>Mortierellaceae</taxon>
        <taxon>Lobosporangium</taxon>
    </lineage>
</organism>
<keyword evidence="2" id="KW-1185">Reference proteome</keyword>
<dbReference type="EMBL" id="MCFF01000003">
    <property type="protein sequence ID" value="ORZ27708.1"/>
    <property type="molecule type" value="Genomic_DNA"/>
</dbReference>
<dbReference type="AlphaFoldDB" id="A0A1Y2GZH4"/>
<name>A0A1Y2GZH4_9FUNG</name>
<evidence type="ECO:0000313" key="2">
    <source>
        <dbReference type="Proteomes" id="UP000193648"/>
    </source>
</evidence>
<dbReference type="GeneID" id="33561285"/>
<gene>
    <name evidence="1" type="ORF">BCR41DRAFT_118849</name>
</gene>
<reference evidence="1 2" key="1">
    <citation type="submission" date="2016-07" db="EMBL/GenBank/DDBJ databases">
        <title>Pervasive Adenine N6-methylation of Active Genes in Fungi.</title>
        <authorList>
            <consortium name="DOE Joint Genome Institute"/>
            <person name="Mondo S.J."/>
            <person name="Dannebaum R.O."/>
            <person name="Kuo R.C."/>
            <person name="Labutti K."/>
            <person name="Haridas S."/>
            <person name="Kuo A."/>
            <person name="Salamov A."/>
            <person name="Ahrendt S.R."/>
            <person name="Lipzen A."/>
            <person name="Sullivan W."/>
            <person name="Andreopoulos W.B."/>
            <person name="Clum A."/>
            <person name="Lindquist E."/>
            <person name="Daum C."/>
            <person name="Ramamoorthy G.K."/>
            <person name="Gryganskyi A."/>
            <person name="Culley D."/>
            <person name="Magnuson J.K."/>
            <person name="James T.Y."/>
            <person name="O'Malley M.A."/>
            <person name="Stajich J.E."/>
            <person name="Spatafora J.W."/>
            <person name="Visel A."/>
            <person name="Grigoriev I.V."/>
        </authorList>
    </citation>
    <scope>NUCLEOTIDE SEQUENCE [LARGE SCALE GENOMIC DNA]</scope>
    <source>
        <strain evidence="1 2">NRRL 3116</strain>
    </source>
</reference>
<comment type="caution">
    <text evidence="1">The sequence shown here is derived from an EMBL/GenBank/DDBJ whole genome shotgun (WGS) entry which is preliminary data.</text>
</comment>
<dbReference type="OrthoDB" id="2426869at2759"/>
<evidence type="ECO:0000313" key="1">
    <source>
        <dbReference type="EMBL" id="ORZ27708.1"/>
    </source>
</evidence>
<dbReference type="Proteomes" id="UP000193648">
    <property type="component" value="Unassembled WGS sequence"/>
</dbReference>